<dbReference type="SUPFAM" id="SSF53474">
    <property type="entry name" value="alpha/beta-Hydrolases"/>
    <property type="match status" value="1"/>
</dbReference>
<dbReference type="EMBL" id="JBDIVE010000001">
    <property type="protein sequence ID" value="MEN3066970.1"/>
    <property type="molecule type" value="Genomic_DNA"/>
</dbReference>
<name>A0ABU9YTD1_9RHOO</name>
<evidence type="ECO:0000313" key="2">
    <source>
        <dbReference type="EMBL" id="MEN3066970.1"/>
    </source>
</evidence>
<feature type="chain" id="PRO_5045374133" evidence="1">
    <location>
        <begin position="27"/>
        <end position="388"/>
    </location>
</feature>
<proteinExistence type="predicted"/>
<organism evidence="2 3">
    <name type="scientific">Uliginosibacterium sediminicola</name>
    <dbReference type="NCBI Taxonomy" id="2024550"/>
    <lineage>
        <taxon>Bacteria</taxon>
        <taxon>Pseudomonadati</taxon>
        <taxon>Pseudomonadota</taxon>
        <taxon>Betaproteobacteria</taxon>
        <taxon>Rhodocyclales</taxon>
        <taxon>Zoogloeaceae</taxon>
        <taxon>Uliginosibacterium</taxon>
    </lineage>
</organism>
<dbReference type="InterPro" id="IPR025890">
    <property type="entry name" value="Abhydrolase_bac"/>
</dbReference>
<keyword evidence="1" id="KW-0732">Signal</keyword>
<evidence type="ECO:0000256" key="1">
    <source>
        <dbReference type="SAM" id="SignalP"/>
    </source>
</evidence>
<dbReference type="Gene3D" id="3.40.50.1820">
    <property type="entry name" value="alpha/beta hydrolase"/>
    <property type="match status" value="1"/>
</dbReference>
<gene>
    <name evidence="2" type="ORF">ABDB84_00685</name>
</gene>
<comment type="caution">
    <text evidence="2">The sequence shown here is derived from an EMBL/GenBank/DDBJ whole genome shotgun (WGS) entry which is preliminary data.</text>
</comment>
<dbReference type="PANTHER" id="PTHR22946:SF8">
    <property type="entry name" value="ACETYL XYLAN ESTERASE DOMAIN-CONTAINING PROTEIN"/>
    <property type="match status" value="1"/>
</dbReference>
<sequence>MFRLPGLKTALLSALLPMIIAPIAHAAEADFQTVGIQDNMPAFYKALKAKLNFQLAWTPAVKDLPAWRKAGRDKMWELTLQSPERTPFNAVVLDEQDRGSYLARKVVFNVTAESRVQALLLVPKGKGPFPAALMLHDHGSKFDIGKEKLIETWGNDARLESSKAWAKKYFSERFPGDELAKRGYVVLATDALGWGDRAALAFDIQQAVAANAFNLGSSLAGIMALEDARSADFLATQAQVDKKRVAVVGFSMGAFRAWQVAALSDSITAGVVVNWLATTEGLMVPGNNQLKGASAWNMLHPGVLRYLDFPDVASLAAPKPMLFFAGEKDPLFPVDSVKASYDKLHKVWGAWKADDKLDTRMLPGGHEFIKDTQDTAYDWLDKQFANTR</sequence>
<dbReference type="RefSeq" id="WP_345917740.1">
    <property type="nucleotide sequence ID" value="NZ_JBDIVE010000001.1"/>
</dbReference>
<dbReference type="Pfam" id="PF12715">
    <property type="entry name" value="Abhydrolase_7"/>
    <property type="match status" value="1"/>
</dbReference>
<dbReference type="InterPro" id="IPR050261">
    <property type="entry name" value="FrsA_esterase"/>
</dbReference>
<dbReference type="GO" id="GO:0016787">
    <property type="term" value="F:hydrolase activity"/>
    <property type="evidence" value="ECO:0007669"/>
    <property type="project" value="UniProtKB-KW"/>
</dbReference>
<dbReference type="Proteomes" id="UP001410394">
    <property type="component" value="Unassembled WGS sequence"/>
</dbReference>
<dbReference type="InterPro" id="IPR029058">
    <property type="entry name" value="AB_hydrolase_fold"/>
</dbReference>
<dbReference type="PANTHER" id="PTHR22946">
    <property type="entry name" value="DIENELACTONE HYDROLASE DOMAIN-CONTAINING PROTEIN-RELATED"/>
    <property type="match status" value="1"/>
</dbReference>
<evidence type="ECO:0000313" key="3">
    <source>
        <dbReference type="Proteomes" id="UP001410394"/>
    </source>
</evidence>
<accession>A0ABU9YTD1</accession>
<keyword evidence="3" id="KW-1185">Reference proteome</keyword>
<protein>
    <submittedName>
        <fullName evidence="2">Alpha/beta fold hydrolase</fullName>
    </submittedName>
</protein>
<keyword evidence="2" id="KW-0378">Hydrolase</keyword>
<reference evidence="2 3" key="1">
    <citation type="journal article" date="2018" name="Int. J. Syst. Evol. Microbiol.">
        <title>Uliginosibacterium sediminicola sp. nov., isolated from freshwater sediment.</title>
        <authorList>
            <person name="Hwang W.M."/>
            <person name="Kim S.M."/>
            <person name="Kang K."/>
            <person name="Ahn T.Y."/>
        </authorList>
    </citation>
    <scope>NUCLEOTIDE SEQUENCE [LARGE SCALE GENOMIC DNA]</scope>
    <source>
        <strain evidence="2 3">M1-21</strain>
    </source>
</reference>
<feature type="signal peptide" evidence="1">
    <location>
        <begin position="1"/>
        <end position="26"/>
    </location>
</feature>